<evidence type="ECO:0000256" key="4">
    <source>
        <dbReference type="ARBA" id="ARBA00022490"/>
    </source>
</evidence>
<evidence type="ECO:0000256" key="1">
    <source>
        <dbReference type="ARBA" id="ARBA00004496"/>
    </source>
</evidence>
<dbReference type="PANTHER" id="PTHR10683">
    <property type="entry name" value="TRANSALDOLASE"/>
    <property type="match status" value="1"/>
</dbReference>
<keyword evidence="6 9" id="KW-0570">Pentose shunt</keyword>
<dbReference type="OrthoDB" id="9807051at2"/>
<dbReference type="PROSITE" id="PS01054">
    <property type="entry name" value="TRANSALDOLASE_1"/>
    <property type="match status" value="1"/>
</dbReference>
<dbReference type="PATRIC" id="fig|1385369.3.peg.5587"/>
<dbReference type="CDD" id="cd00956">
    <property type="entry name" value="Transaldolase_FSA"/>
    <property type="match status" value="1"/>
</dbReference>
<name>W9GXZ8_9PROT</name>
<dbReference type="InterPro" id="IPR022999">
    <property type="entry name" value="Transaldolase_3B"/>
</dbReference>
<dbReference type="Pfam" id="PF00923">
    <property type="entry name" value="TAL_FSA"/>
    <property type="match status" value="1"/>
</dbReference>
<dbReference type="InterPro" id="IPR004731">
    <property type="entry name" value="Transaldolase_3B/F6P_aldolase"/>
</dbReference>
<comment type="pathway">
    <text evidence="2 9">Carbohydrate degradation; pentose phosphate pathway; D-glyceraldehyde 3-phosphate and beta-D-fructose 6-phosphate from D-ribose 5-phosphate and D-xylulose 5-phosphate (non-oxidative stage): step 2/3.</text>
</comment>
<dbReference type="InterPro" id="IPR018225">
    <property type="entry name" value="Transaldolase_AS"/>
</dbReference>
<sequence length="228" mass="24075">MKFFIDTADLAEIRDLAETGLLDGVTTNPSLVAKSGRNFIELVKEICQIVPGPVSAEVAAIDFDTMLAEGKYLATLAPNIAVKVPLTPAGLKVCNILSSGGTMVNVTLCFSAAQALLAAKAGATFVSPFVGRLDDIGQDGLSLISDIVQIYDQYPGITTEVLVASIRHPIHITESAKMGAHVATMPPSVLRQLFKHPLTEKGLDQFVADWAGTGQTILEKAALDKAAE</sequence>
<evidence type="ECO:0000256" key="8">
    <source>
        <dbReference type="ARBA" id="ARBA00048810"/>
    </source>
</evidence>
<keyword evidence="7 9" id="KW-0704">Schiff base</keyword>
<dbReference type="EC" id="2.2.1.2" evidence="9"/>
<dbReference type="GO" id="GO:0005975">
    <property type="term" value="P:carbohydrate metabolic process"/>
    <property type="evidence" value="ECO:0007669"/>
    <property type="project" value="InterPro"/>
</dbReference>
<dbReference type="Gene3D" id="3.20.20.70">
    <property type="entry name" value="Aldolase class I"/>
    <property type="match status" value="1"/>
</dbReference>
<organism evidence="10 11">
    <name type="scientific">Skermanella stibiiresistens SB22</name>
    <dbReference type="NCBI Taxonomy" id="1385369"/>
    <lineage>
        <taxon>Bacteria</taxon>
        <taxon>Pseudomonadati</taxon>
        <taxon>Pseudomonadota</taxon>
        <taxon>Alphaproteobacteria</taxon>
        <taxon>Rhodospirillales</taxon>
        <taxon>Azospirillaceae</taxon>
        <taxon>Skermanella</taxon>
    </lineage>
</organism>
<gene>
    <name evidence="9" type="primary">tal</name>
    <name evidence="10" type="ORF">N825_11600</name>
</gene>
<comment type="caution">
    <text evidence="10">The sequence shown here is derived from an EMBL/GenBank/DDBJ whole genome shotgun (WGS) entry which is preliminary data.</text>
</comment>
<comment type="catalytic activity">
    <reaction evidence="8 9">
        <text>D-sedoheptulose 7-phosphate + D-glyceraldehyde 3-phosphate = D-erythrose 4-phosphate + beta-D-fructose 6-phosphate</text>
        <dbReference type="Rhea" id="RHEA:17053"/>
        <dbReference type="ChEBI" id="CHEBI:16897"/>
        <dbReference type="ChEBI" id="CHEBI:57483"/>
        <dbReference type="ChEBI" id="CHEBI:57634"/>
        <dbReference type="ChEBI" id="CHEBI:59776"/>
        <dbReference type="EC" id="2.2.1.2"/>
    </reaction>
</comment>
<dbReference type="GO" id="GO:0016832">
    <property type="term" value="F:aldehyde-lyase activity"/>
    <property type="evidence" value="ECO:0007669"/>
    <property type="project" value="InterPro"/>
</dbReference>
<dbReference type="RefSeq" id="WP_037459022.1">
    <property type="nucleotide sequence ID" value="NZ_AVFL01000027.1"/>
</dbReference>
<dbReference type="NCBIfam" id="TIGR00875">
    <property type="entry name" value="fsa_talC_mipB"/>
    <property type="match status" value="1"/>
</dbReference>
<feature type="active site" description="Schiff-base intermediate with substrate" evidence="9">
    <location>
        <position position="83"/>
    </location>
</feature>
<comment type="similarity">
    <text evidence="3 9">Belongs to the transaldolase family. Type 3B subfamily.</text>
</comment>
<dbReference type="EMBL" id="AVFL01000027">
    <property type="protein sequence ID" value="EWY37322.1"/>
    <property type="molecule type" value="Genomic_DNA"/>
</dbReference>
<protein>
    <recommendedName>
        <fullName evidence="9">Probable transaldolase</fullName>
        <ecNumber evidence="9">2.2.1.2</ecNumber>
    </recommendedName>
</protein>
<dbReference type="GO" id="GO:0042182">
    <property type="term" value="P:ketone catabolic process"/>
    <property type="evidence" value="ECO:0007669"/>
    <property type="project" value="UniProtKB-ARBA"/>
</dbReference>
<evidence type="ECO:0000313" key="10">
    <source>
        <dbReference type="EMBL" id="EWY37322.1"/>
    </source>
</evidence>
<dbReference type="FunFam" id="3.20.20.70:FF:000018">
    <property type="entry name" value="Probable transaldolase"/>
    <property type="match status" value="1"/>
</dbReference>
<evidence type="ECO:0000256" key="3">
    <source>
        <dbReference type="ARBA" id="ARBA00005740"/>
    </source>
</evidence>
<evidence type="ECO:0000256" key="5">
    <source>
        <dbReference type="ARBA" id="ARBA00022679"/>
    </source>
</evidence>
<dbReference type="UniPathway" id="UPA00115">
    <property type="reaction ID" value="UER00414"/>
</dbReference>
<dbReference type="Proteomes" id="UP000019486">
    <property type="component" value="Unassembled WGS sequence"/>
</dbReference>
<dbReference type="SUPFAM" id="SSF51569">
    <property type="entry name" value="Aldolase"/>
    <property type="match status" value="1"/>
</dbReference>
<dbReference type="InterPro" id="IPR013785">
    <property type="entry name" value="Aldolase_TIM"/>
</dbReference>
<evidence type="ECO:0000313" key="11">
    <source>
        <dbReference type="Proteomes" id="UP000019486"/>
    </source>
</evidence>
<keyword evidence="5 9" id="KW-0808">Transferase</keyword>
<dbReference type="InterPro" id="IPR033919">
    <property type="entry name" value="TSA/FSA_arc/bac"/>
</dbReference>
<dbReference type="HAMAP" id="MF_00494">
    <property type="entry name" value="Transaldolase_3b"/>
    <property type="match status" value="1"/>
</dbReference>
<dbReference type="InterPro" id="IPR001585">
    <property type="entry name" value="TAL/FSA"/>
</dbReference>
<dbReference type="GO" id="GO:0004801">
    <property type="term" value="F:transaldolase activity"/>
    <property type="evidence" value="ECO:0007669"/>
    <property type="project" value="UniProtKB-UniRule"/>
</dbReference>
<comment type="function">
    <text evidence="9">Transaldolase is important for the balance of metabolites in the pentose-phosphate pathway.</text>
</comment>
<dbReference type="GO" id="GO:0005737">
    <property type="term" value="C:cytoplasm"/>
    <property type="evidence" value="ECO:0007669"/>
    <property type="project" value="UniProtKB-SubCell"/>
</dbReference>
<dbReference type="GO" id="GO:0006098">
    <property type="term" value="P:pentose-phosphate shunt"/>
    <property type="evidence" value="ECO:0007669"/>
    <property type="project" value="UniProtKB-UniRule"/>
</dbReference>
<evidence type="ECO:0000256" key="2">
    <source>
        <dbReference type="ARBA" id="ARBA00004857"/>
    </source>
</evidence>
<dbReference type="PANTHER" id="PTHR10683:SF40">
    <property type="entry name" value="FRUCTOSE-6-PHOSPHATE ALDOLASE 1-RELATED"/>
    <property type="match status" value="1"/>
</dbReference>
<dbReference type="AlphaFoldDB" id="W9GXZ8"/>
<keyword evidence="11" id="KW-1185">Reference proteome</keyword>
<evidence type="ECO:0000256" key="9">
    <source>
        <dbReference type="HAMAP-Rule" id="MF_00494"/>
    </source>
</evidence>
<keyword evidence="4 9" id="KW-0963">Cytoplasm</keyword>
<evidence type="ECO:0000256" key="6">
    <source>
        <dbReference type="ARBA" id="ARBA00023126"/>
    </source>
</evidence>
<proteinExistence type="inferred from homology"/>
<evidence type="ECO:0000256" key="7">
    <source>
        <dbReference type="ARBA" id="ARBA00023270"/>
    </source>
</evidence>
<accession>W9GXZ8</accession>
<dbReference type="STRING" id="1385369.N825_11600"/>
<comment type="subcellular location">
    <subcellularLocation>
        <location evidence="1 9">Cytoplasm</location>
    </subcellularLocation>
</comment>
<reference evidence="10 11" key="1">
    <citation type="submission" date="2013-08" db="EMBL/GenBank/DDBJ databases">
        <title>The genome sequence of Skermanella stibiiresistens.</title>
        <authorList>
            <person name="Zhu W."/>
            <person name="Wang G."/>
        </authorList>
    </citation>
    <scope>NUCLEOTIDE SEQUENCE [LARGE SCALE GENOMIC DNA]</scope>
    <source>
        <strain evidence="10 11">SB22</strain>
    </source>
</reference>